<dbReference type="EMBL" id="OV651829">
    <property type="protein sequence ID" value="CAH1104543.1"/>
    <property type="molecule type" value="Genomic_DNA"/>
</dbReference>
<evidence type="ECO:0000256" key="6">
    <source>
        <dbReference type="SAM" id="Coils"/>
    </source>
</evidence>
<dbReference type="CDD" id="cd14660">
    <property type="entry name" value="E2F_DD"/>
    <property type="match status" value="1"/>
</dbReference>
<dbReference type="GO" id="GO:0000981">
    <property type="term" value="F:DNA-binding transcription factor activity, RNA polymerase II-specific"/>
    <property type="evidence" value="ECO:0007669"/>
    <property type="project" value="TreeGrafter"/>
</dbReference>
<feature type="region of interest" description="Disordered" evidence="7">
    <location>
        <begin position="332"/>
        <end position="362"/>
    </location>
</feature>
<keyword evidence="5" id="KW-0539">Nucleus</keyword>
<dbReference type="SUPFAM" id="SSF46785">
    <property type="entry name" value="Winged helix' DNA-binding domain"/>
    <property type="match status" value="1"/>
</dbReference>
<keyword evidence="2 5" id="KW-0805">Transcription regulation</keyword>
<dbReference type="GO" id="GO:0046983">
    <property type="term" value="F:protein dimerization activity"/>
    <property type="evidence" value="ECO:0007669"/>
    <property type="project" value="InterPro"/>
</dbReference>
<proteinExistence type="inferred from homology"/>
<keyword evidence="6" id="KW-0175">Coiled coil</keyword>
<reference evidence="9" key="1">
    <citation type="submission" date="2022-01" db="EMBL/GenBank/DDBJ databases">
        <authorList>
            <person name="King R."/>
        </authorList>
    </citation>
    <scope>NUCLEOTIDE SEQUENCE</scope>
</reference>
<dbReference type="InterPro" id="IPR036390">
    <property type="entry name" value="WH_DNA-bd_sf"/>
</dbReference>
<dbReference type="Gene3D" id="1.10.10.10">
    <property type="entry name" value="Winged helix-like DNA-binding domain superfamily/Winged helix DNA-binding domain"/>
    <property type="match status" value="1"/>
</dbReference>
<dbReference type="InterPro" id="IPR037241">
    <property type="entry name" value="E2F-DP_heterodim"/>
</dbReference>
<dbReference type="GO" id="GO:0000978">
    <property type="term" value="F:RNA polymerase II cis-regulatory region sequence-specific DNA binding"/>
    <property type="evidence" value="ECO:0007669"/>
    <property type="project" value="InterPro"/>
</dbReference>
<accession>A0A9P0CQ34</accession>
<evidence type="ECO:0000259" key="8">
    <source>
        <dbReference type="SMART" id="SM01372"/>
    </source>
</evidence>
<organism evidence="9 10">
    <name type="scientific">Psylliodes chrysocephalus</name>
    <dbReference type="NCBI Taxonomy" id="3402493"/>
    <lineage>
        <taxon>Eukaryota</taxon>
        <taxon>Metazoa</taxon>
        <taxon>Ecdysozoa</taxon>
        <taxon>Arthropoda</taxon>
        <taxon>Hexapoda</taxon>
        <taxon>Insecta</taxon>
        <taxon>Pterygota</taxon>
        <taxon>Neoptera</taxon>
        <taxon>Endopterygota</taxon>
        <taxon>Coleoptera</taxon>
        <taxon>Polyphaga</taxon>
        <taxon>Cucujiformia</taxon>
        <taxon>Chrysomeloidea</taxon>
        <taxon>Chrysomelidae</taxon>
        <taxon>Galerucinae</taxon>
        <taxon>Alticini</taxon>
        <taxon>Psylliodes</taxon>
    </lineage>
</organism>
<dbReference type="PANTHER" id="PTHR12081">
    <property type="entry name" value="TRANSCRIPTION FACTOR E2F"/>
    <property type="match status" value="1"/>
</dbReference>
<keyword evidence="3 5" id="KW-0238">DNA-binding</keyword>
<keyword evidence="10" id="KW-1185">Reference proteome</keyword>
<evidence type="ECO:0000256" key="5">
    <source>
        <dbReference type="RuleBase" id="RU003796"/>
    </source>
</evidence>
<evidence type="ECO:0000256" key="7">
    <source>
        <dbReference type="SAM" id="MobiDB-lite"/>
    </source>
</evidence>
<dbReference type="InterPro" id="IPR036388">
    <property type="entry name" value="WH-like_DNA-bd_sf"/>
</dbReference>
<name>A0A9P0CQ34_9CUCU</name>
<evidence type="ECO:0000313" key="9">
    <source>
        <dbReference type="EMBL" id="CAH1104543.1"/>
    </source>
</evidence>
<dbReference type="GO" id="GO:0090575">
    <property type="term" value="C:RNA polymerase II transcription regulator complex"/>
    <property type="evidence" value="ECO:0007669"/>
    <property type="project" value="TreeGrafter"/>
</dbReference>
<dbReference type="Gene3D" id="6.10.250.540">
    <property type="match status" value="1"/>
</dbReference>
<evidence type="ECO:0000256" key="2">
    <source>
        <dbReference type="ARBA" id="ARBA00023015"/>
    </source>
</evidence>
<dbReference type="OrthoDB" id="1743261at2759"/>
<dbReference type="FunFam" id="1.10.10.10:FF:000008">
    <property type="entry name" value="E2F transcription factor 1"/>
    <property type="match status" value="1"/>
</dbReference>
<feature type="coiled-coil region" evidence="6">
    <location>
        <begin position="182"/>
        <end position="213"/>
    </location>
</feature>
<dbReference type="SMART" id="SM01372">
    <property type="entry name" value="E2F_TDP"/>
    <property type="match status" value="1"/>
</dbReference>
<dbReference type="InterPro" id="IPR032198">
    <property type="entry name" value="E2F_CC-MB"/>
</dbReference>
<feature type="domain" description="E2F/DP family winged-helix DNA-binding" evidence="8">
    <location>
        <begin position="106"/>
        <end position="171"/>
    </location>
</feature>
<keyword evidence="4 5" id="KW-0804">Transcription</keyword>
<dbReference type="PANTHER" id="PTHR12081:SF18">
    <property type="entry name" value="TRANSCRIPTION FACTOR E2F2-RELATED"/>
    <property type="match status" value="1"/>
</dbReference>
<dbReference type="InterPro" id="IPR003316">
    <property type="entry name" value="E2F_WHTH_DNA-bd_dom"/>
</dbReference>
<protein>
    <recommendedName>
        <fullName evidence="8">E2F/DP family winged-helix DNA-binding domain-containing protein</fullName>
    </recommendedName>
</protein>
<evidence type="ECO:0000256" key="4">
    <source>
        <dbReference type="ARBA" id="ARBA00023163"/>
    </source>
</evidence>
<evidence type="ECO:0000256" key="1">
    <source>
        <dbReference type="ARBA" id="ARBA00010940"/>
    </source>
</evidence>
<dbReference type="SUPFAM" id="SSF144074">
    <property type="entry name" value="E2F-DP heterodimerization region"/>
    <property type="match status" value="1"/>
</dbReference>
<feature type="compositionally biased region" description="Low complexity" evidence="7">
    <location>
        <begin position="341"/>
        <end position="362"/>
    </location>
</feature>
<dbReference type="Pfam" id="PF16421">
    <property type="entry name" value="E2F_CC-MB"/>
    <property type="match status" value="1"/>
</dbReference>
<dbReference type="Pfam" id="PF02319">
    <property type="entry name" value="WHD_E2F_TDP"/>
    <property type="match status" value="1"/>
</dbReference>
<evidence type="ECO:0000313" key="10">
    <source>
        <dbReference type="Proteomes" id="UP001153636"/>
    </source>
</evidence>
<dbReference type="InterPro" id="IPR015633">
    <property type="entry name" value="E2F"/>
</dbReference>
<comment type="similarity">
    <text evidence="1 5">Belongs to the E2F/DP family.</text>
</comment>
<dbReference type="Proteomes" id="UP001153636">
    <property type="component" value="Chromosome 17"/>
</dbReference>
<comment type="subcellular location">
    <subcellularLocation>
        <location evidence="5">Nucleus</location>
    </subcellularLocation>
</comment>
<evidence type="ECO:0000256" key="3">
    <source>
        <dbReference type="ARBA" id="ARBA00023125"/>
    </source>
</evidence>
<dbReference type="AlphaFoldDB" id="A0A9P0CQ34"/>
<sequence length="451" mass="50503">MPRTYRRTDSPRAVYKTIPSSSTPDMGIIKSEMTPSPHLLDHGYGATPLNQVMSSSIPMQAPAVKRKLNLDSSNFVVPSVVPIGNEFKAPQPKKPRRTMPAKKNTRYDTSLSLLTKKFSDLLEKSPNGVVDLNKASQELKVQKRRIYDITNVLEGIGILEKKSKNNIQWKGAQGQNSQFLTLSKQLQSLEDLENNLDRMIVSAESELSKLTNDRYGYVTYHDLRSIDCFRNKTVMAIKAPPNTQLSVPRTDKNEEKFSIQMKSETGEIDVFLCPENLPPSKPKQVPPMDMLLRDIKLSPAGLFDLTTPPVPQLDSPTPRPISTDLCKSLTFSRDSFDPGPSTSSQHNHLQNQHRLQQTQYQQPSLMSCQQISPLGSLIKSEIFSHHGDGGGLGPMVGRFNFSQTEHINLDVMDPLLCSELVPLEPLMQPEYNFSLDATEGLADLFDYDFLS</sequence>
<gene>
    <name evidence="9" type="ORF">PSYICH_LOCUS5484</name>
</gene>